<proteinExistence type="predicted"/>
<protein>
    <recommendedName>
        <fullName evidence="2">ISXO2-like transposase domain-containing protein</fullName>
    </recommendedName>
</protein>
<feature type="domain" description="ISXO2-like transposase" evidence="2">
    <location>
        <begin position="137"/>
        <end position="295"/>
    </location>
</feature>
<dbReference type="PANTHER" id="PTHR33293:SF1">
    <property type="entry name" value="INSERTION ELEMENT IS1 1 PROTEIN INSB-RELATED"/>
    <property type="match status" value="1"/>
</dbReference>
<dbReference type="InterPro" id="IPR024445">
    <property type="entry name" value="Tnp_ISXO2-like"/>
</dbReference>
<evidence type="ECO:0000256" key="1">
    <source>
        <dbReference type="SAM" id="MobiDB-lite"/>
    </source>
</evidence>
<name>A0A5J4QGC3_9ZZZZ</name>
<reference evidence="3" key="1">
    <citation type="submission" date="2019-03" db="EMBL/GenBank/DDBJ databases">
        <title>Single cell metagenomics reveals metabolic interactions within the superorganism composed of flagellate Streblomastix strix and complex community of Bacteroidetes bacteria on its surface.</title>
        <authorList>
            <person name="Treitli S.C."/>
            <person name="Kolisko M."/>
            <person name="Husnik F."/>
            <person name="Keeling P."/>
            <person name="Hampl V."/>
        </authorList>
    </citation>
    <scope>NUCLEOTIDE SEQUENCE</scope>
    <source>
        <strain evidence="3">STM</strain>
    </source>
</reference>
<gene>
    <name evidence="3" type="ORF">EZS27_030309</name>
</gene>
<dbReference type="SMART" id="SM01126">
    <property type="entry name" value="DDE_Tnp_IS1595"/>
    <property type="match status" value="1"/>
</dbReference>
<sequence length="337" mass="38870">MDLKYLVEKLHTDDRKELLRLLQVEINVPKFVNIHSSTHTDEAVRCPHCSSGDIYGHGTYKGRRRYRCQSCQKSFNDFTGTAISGIKKTEKFEEYLNLMVESLTIRKASAALGVNMKTVFDWRHKILSSLSALNGESFSGIVECDNKQVDRSEKGSRKLTRKPYKRHSDRTTKRGVSNDQVSILVATDRKGNPTMQVAKVGRIDVKSIEKTIGKYIGKQNVLCSDSHPSIVAWASEKQLEHHTFVASKQHLKDRCYHVQHVNSMDNQYERWMKRFVGVATKYLPNYLNWFIFLEKMKKSSQKAMDMAKMVLSNAGALMDYRAIERRYQNLLLQYSKT</sequence>
<dbReference type="EMBL" id="SNRY01003758">
    <property type="protein sequence ID" value="KAA6319844.1"/>
    <property type="molecule type" value="Genomic_DNA"/>
</dbReference>
<comment type="caution">
    <text evidence="3">The sequence shown here is derived from an EMBL/GenBank/DDBJ whole genome shotgun (WGS) entry which is preliminary data.</text>
</comment>
<feature type="region of interest" description="Disordered" evidence="1">
    <location>
        <begin position="152"/>
        <end position="175"/>
    </location>
</feature>
<dbReference type="NCBIfam" id="NF033547">
    <property type="entry name" value="transpos_IS1595"/>
    <property type="match status" value="1"/>
</dbReference>
<dbReference type="InterPro" id="IPR051354">
    <property type="entry name" value="Transposase_27_IS1"/>
</dbReference>
<dbReference type="AlphaFoldDB" id="A0A5J4QGC3"/>
<dbReference type="Pfam" id="PF12762">
    <property type="entry name" value="DDE_Tnp_IS1595"/>
    <property type="match status" value="1"/>
</dbReference>
<dbReference type="PANTHER" id="PTHR33293">
    <property type="entry name" value="INSERTION ELEMENT IS1 1 PROTEIN INSB-RELATED"/>
    <property type="match status" value="1"/>
</dbReference>
<evidence type="ECO:0000313" key="3">
    <source>
        <dbReference type="EMBL" id="KAA6319844.1"/>
    </source>
</evidence>
<organism evidence="3">
    <name type="scientific">termite gut metagenome</name>
    <dbReference type="NCBI Taxonomy" id="433724"/>
    <lineage>
        <taxon>unclassified sequences</taxon>
        <taxon>metagenomes</taxon>
        <taxon>organismal metagenomes</taxon>
    </lineage>
</organism>
<feature type="compositionally biased region" description="Basic residues" evidence="1">
    <location>
        <begin position="157"/>
        <end position="168"/>
    </location>
</feature>
<accession>A0A5J4QGC3</accession>
<evidence type="ECO:0000259" key="2">
    <source>
        <dbReference type="SMART" id="SM01126"/>
    </source>
</evidence>